<dbReference type="SUPFAM" id="SSF117916">
    <property type="entry name" value="Fe-S cluster assembly (FSCA) domain-like"/>
    <property type="match status" value="1"/>
</dbReference>
<dbReference type="InterPro" id="IPR052339">
    <property type="entry name" value="Fe-S_Maturation_MIP18"/>
</dbReference>
<comment type="caution">
    <text evidence="3">The sequence shown here is derived from an EMBL/GenBank/DDBJ whole genome shotgun (WGS) entry which is preliminary data.</text>
</comment>
<organism evidence="3 4">
    <name type="scientific">Kordiimonas lipolytica</name>
    <dbReference type="NCBI Taxonomy" id="1662421"/>
    <lineage>
        <taxon>Bacteria</taxon>
        <taxon>Pseudomonadati</taxon>
        <taxon>Pseudomonadota</taxon>
        <taxon>Alphaproteobacteria</taxon>
        <taxon>Kordiimonadales</taxon>
        <taxon>Kordiimonadaceae</taxon>
        <taxon>Kordiimonas</taxon>
    </lineage>
</organism>
<dbReference type="InterPro" id="IPR011883">
    <property type="entry name" value="PaaD-like"/>
</dbReference>
<accession>A0ABV8UDG7</accession>
<evidence type="ECO:0000259" key="2">
    <source>
        <dbReference type="Pfam" id="PF23451"/>
    </source>
</evidence>
<protein>
    <submittedName>
        <fullName evidence="3">1,2-phenylacetyl-CoA epoxidase subunit PaaD</fullName>
    </submittedName>
</protein>
<dbReference type="Proteomes" id="UP001595776">
    <property type="component" value="Unassembled WGS sequence"/>
</dbReference>
<gene>
    <name evidence="3" type="primary">paaD</name>
    <name evidence="3" type="ORF">ACFO5Q_11705</name>
</gene>
<dbReference type="EMBL" id="JBHSCR010000010">
    <property type="protein sequence ID" value="MFC4348508.1"/>
    <property type="molecule type" value="Genomic_DNA"/>
</dbReference>
<dbReference type="NCBIfam" id="TIGR02159">
    <property type="entry name" value="PA_CoA_Oxy4"/>
    <property type="match status" value="1"/>
</dbReference>
<proteinExistence type="predicted"/>
<feature type="domain" description="MIP18 family-like" evidence="1">
    <location>
        <begin position="15"/>
        <end position="88"/>
    </location>
</feature>
<dbReference type="InterPro" id="IPR034904">
    <property type="entry name" value="FSCA_dom_sf"/>
</dbReference>
<dbReference type="Pfam" id="PF23451">
    <property type="entry name" value="Zn_ribbon_PaaD"/>
    <property type="match status" value="1"/>
</dbReference>
<evidence type="ECO:0000313" key="3">
    <source>
        <dbReference type="EMBL" id="MFC4348508.1"/>
    </source>
</evidence>
<reference evidence="4" key="1">
    <citation type="journal article" date="2019" name="Int. J. Syst. Evol. Microbiol.">
        <title>The Global Catalogue of Microorganisms (GCM) 10K type strain sequencing project: providing services to taxonomists for standard genome sequencing and annotation.</title>
        <authorList>
            <consortium name="The Broad Institute Genomics Platform"/>
            <consortium name="The Broad Institute Genome Sequencing Center for Infectious Disease"/>
            <person name="Wu L."/>
            <person name="Ma J."/>
        </authorList>
    </citation>
    <scope>NUCLEOTIDE SEQUENCE [LARGE SCALE GENOMIC DNA]</scope>
    <source>
        <strain evidence="4">CGMCC 1.15304</strain>
    </source>
</reference>
<dbReference type="PANTHER" id="PTHR42831:SF3">
    <property type="entry name" value="1,2-PHENYLACETYL-COA EPOXIDASE, SUBUNIT D-RELATED"/>
    <property type="match status" value="1"/>
</dbReference>
<sequence length="167" mass="17695">MMTASPQQDAAFGTEQHVWQVLEGVPDPEVPVLSVVDLGLVRSVEIAGDAAVKLEVTPTYSGCPATSLITAAIELALQDAGYTVETATVLSPPWTSDWMSEEGRRKLKEYGIAPPSPCGTRGAGMTIACPQCGSEDTALVSEFGSTACKALFKCNACLEPFEYFKCI</sequence>
<dbReference type="InterPro" id="IPR002744">
    <property type="entry name" value="MIP18-like"/>
</dbReference>
<evidence type="ECO:0000259" key="1">
    <source>
        <dbReference type="Pfam" id="PF01883"/>
    </source>
</evidence>
<keyword evidence="4" id="KW-1185">Reference proteome</keyword>
<dbReference type="Pfam" id="PF01883">
    <property type="entry name" value="FeS_assembly_P"/>
    <property type="match status" value="1"/>
</dbReference>
<feature type="domain" description="PaaD zinc beta ribbon" evidence="2">
    <location>
        <begin position="115"/>
        <end position="165"/>
    </location>
</feature>
<dbReference type="PANTHER" id="PTHR42831">
    <property type="entry name" value="FE-S PROTEIN MATURATION AUXILIARY FACTOR YITW"/>
    <property type="match status" value="1"/>
</dbReference>
<dbReference type="Gene3D" id="3.30.300.130">
    <property type="entry name" value="Fe-S cluster assembly (FSCA)"/>
    <property type="match status" value="1"/>
</dbReference>
<dbReference type="InterPro" id="IPR056572">
    <property type="entry name" value="Zn_ribbon_PaaD"/>
</dbReference>
<evidence type="ECO:0000313" key="4">
    <source>
        <dbReference type="Proteomes" id="UP001595776"/>
    </source>
</evidence>
<name>A0ABV8UDG7_9PROT</name>
<dbReference type="RefSeq" id="WP_380084364.1">
    <property type="nucleotide sequence ID" value="NZ_JBHSCR010000010.1"/>
</dbReference>